<accession>A0A0A7LAE3</accession>
<evidence type="ECO:0000259" key="5">
    <source>
        <dbReference type="Pfam" id="PF00155"/>
    </source>
</evidence>
<dbReference type="InterPro" id="IPR004839">
    <property type="entry name" value="Aminotransferase_I/II_large"/>
</dbReference>
<proteinExistence type="inferred from homology"/>
<name>A0A0A7LAE3_9ARCH</name>
<sequence>MAKFEQSERLKALPPYLFVRLEELAAVKRKEGMDMIDFGIGDPDLPTPEKIVKTMQIAAAVNDNQKYSSSQGEKDLRIAVAKWYKKRFGIDVDPDKQVCITIGSKEAIFNISQAFVNPGETIIAPSPGYPVYSGASTLFNEAKCVLVPLRAEKDWLLDMNECPKGAKMLYINYPNNPTGATCDLQYLKKVYEWCQTNNTILCYDNAYSEMCYDDYRAPSALQAGPDCIEFGSFSKTFNMTGFRLGYAVGHPDLVAGLKKCKGQIDSGAPIFIQKAAITALELYNDDGKLPGVLKNNMDIYAERRRVLVDGLRELGFNVTMPKGTFYVWFNCRMPSEEFTRMMLDIGVIVTPGPGFGNSVEGYIRMTVTEPVERIREALARMKCRCVDPHH</sequence>
<dbReference type="InterPro" id="IPR015421">
    <property type="entry name" value="PyrdxlP-dep_Trfase_major"/>
</dbReference>
<evidence type="ECO:0000256" key="4">
    <source>
        <dbReference type="RuleBase" id="RU000481"/>
    </source>
</evidence>
<dbReference type="InterPro" id="IPR015422">
    <property type="entry name" value="PyrdxlP-dep_Trfase_small"/>
</dbReference>
<dbReference type="EC" id="2.6.1.-" evidence="4"/>
<dbReference type="InterPro" id="IPR050881">
    <property type="entry name" value="LL-DAP_aminotransferase"/>
</dbReference>
<evidence type="ECO:0000256" key="1">
    <source>
        <dbReference type="ARBA" id="ARBA00001933"/>
    </source>
</evidence>
<dbReference type="STRING" id="1577791.Mpt1_c00880"/>
<dbReference type="PANTHER" id="PTHR42832">
    <property type="entry name" value="AMINO ACID AMINOTRANSFERASE"/>
    <property type="match status" value="1"/>
</dbReference>
<dbReference type="PROSITE" id="PS00105">
    <property type="entry name" value="AA_TRANSFER_CLASS_1"/>
    <property type="match status" value="1"/>
</dbReference>
<dbReference type="CDD" id="cd00609">
    <property type="entry name" value="AAT_like"/>
    <property type="match status" value="1"/>
</dbReference>
<evidence type="ECO:0000256" key="2">
    <source>
        <dbReference type="ARBA" id="ARBA00022576"/>
    </source>
</evidence>
<dbReference type="PANTHER" id="PTHR42832:SF3">
    <property type="entry name" value="L-GLUTAMINE--4-(METHYLSULFANYL)-2-OXOBUTANOATE AMINOTRANSFERASE"/>
    <property type="match status" value="1"/>
</dbReference>
<evidence type="ECO:0000256" key="3">
    <source>
        <dbReference type="ARBA" id="ARBA00022679"/>
    </source>
</evidence>
<reference evidence="6 7" key="1">
    <citation type="journal article" date="2014" name="Appl. Environ. Microbiol.">
        <title>Comparative Genome Analysis of 'Candidatus Methanoplasma termitum' Indicates a New Mode of Energy Metabolism in the Seventh Order of Methanogens.</title>
        <authorList>
            <person name="Lang K."/>
            <person name="Schuldes J."/>
            <person name="Klingl A."/>
            <person name="Poehlein A."/>
            <person name="Daniel R."/>
            <person name="Brune A."/>
        </authorList>
    </citation>
    <scope>NUCLEOTIDE SEQUENCE [LARGE SCALE GENOMIC DNA]</scope>
    <source>
        <strain evidence="7">Mpt1</strain>
    </source>
</reference>
<evidence type="ECO:0000313" key="6">
    <source>
        <dbReference type="EMBL" id="AIZ55993.1"/>
    </source>
</evidence>
<dbReference type="AlphaFoldDB" id="A0A0A7LAE3"/>
<dbReference type="EMBL" id="CP010070">
    <property type="protein sequence ID" value="AIZ55993.1"/>
    <property type="molecule type" value="Genomic_DNA"/>
</dbReference>
<gene>
    <name evidence="6" type="primary">dapL</name>
    <name evidence="6" type="ORF">Mpt1_c00880</name>
</gene>
<dbReference type="GO" id="GO:0030170">
    <property type="term" value="F:pyridoxal phosphate binding"/>
    <property type="evidence" value="ECO:0007669"/>
    <property type="project" value="InterPro"/>
</dbReference>
<dbReference type="Proteomes" id="UP000030787">
    <property type="component" value="Chromosome"/>
</dbReference>
<evidence type="ECO:0000313" key="7">
    <source>
        <dbReference type="Proteomes" id="UP000030787"/>
    </source>
</evidence>
<protein>
    <recommendedName>
        <fullName evidence="4">Aminotransferase</fullName>
        <ecNumber evidence="4">2.6.1.-</ecNumber>
    </recommendedName>
</protein>
<keyword evidence="7" id="KW-1185">Reference proteome</keyword>
<dbReference type="Gene3D" id="3.40.640.10">
    <property type="entry name" value="Type I PLP-dependent aspartate aminotransferase-like (Major domain)"/>
    <property type="match status" value="1"/>
</dbReference>
<dbReference type="RefSeq" id="WP_048111251.1">
    <property type="nucleotide sequence ID" value="NZ_CP010070.1"/>
</dbReference>
<keyword evidence="2 4" id="KW-0032">Aminotransferase</keyword>
<comment type="cofactor">
    <cofactor evidence="1 4">
        <name>pyridoxal 5'-phosphate</name>
        <dbReference type="ChEBI" id="CHEBI:597326"/>
    </cofactor>
</comment>
<dbReference type="GO" id="GO:0008483">
    <property type="term" value="F:transaminase activity"/>
    <property type="evidence" value="ECO:0007669"/>
    <property type="project" value="UniProtKB-KW"/>
</dbReference>
<organism evidence="6 7">
    <name type="scientific">Candidatus Methanoplasma termitum</name>
    <dbReference type="NCBI Taxonomy" id="1577791"/>
    <lineage>
        <taxon>Archaea</taxon>
        <taxon>Methanobacteriati</taxon>
        <taxon>Thermoplasmatota</taxon>
        <taxon>Thermoplasmata</taxon>
        <taxon>Methanomassiliicoccales</taxon>
        <taxon>Methanomassiliicoccaceae</taxon>
        <taxon>Candidatus Methanoplasma</taxon>
    </lineage>
</organism>
<dbReference type="GeneID" id="24817763"/>
<dbReference type="KEGG" id="mear:Mpt1_c00880"/>
<keyword evidence="3 4" id="KW-0808">Transferase</keyword>
<dbReference type="Pfam" id="PF00155">
    <property type="entry name" value="Aminotran_1_2"/>
    <property type="match status" value="1"/>
</dbReference>
<comment type="similarity">
    <text evidence="4">Belongs to the class-I pyridoxal-phosphate-dependent aminotransferase family.</text>
</comment>
<dbReference type="InterPro" id="IPR004838">
    <property type="entry name" value="NHTrfase_class1_PyrdxlP-BS"/>
</dbReference>
<feature type="domain" description="Aminotransferase class I/classII large" evidence="5">
    <location>
        <begin position="34"/>
        <end position="380"/>
    </location>
</feature>
<dbReference type="HOGENOM" id="CLU_017584_4_5_2"/>
<dbReference type="InterPro" id="IPR015424">
    <property type="entry name" value="PyrdxlP-dep_Trfase"/>
</dbReference>
<dbReference type="SUPFAM" id="SSF53383">
    <property type="entry name" value="PLP-dependent transferases"/>
    <property type="match status" value="1"/>
</dbReference>
<dbReference type="Gene3D" id="3.90.1150.10">
    <property type="entry name" value="Aspartate Aminotransferase, domain 1"/>
    <property type="match status" value="1"/>
</dbReference>